<sequence length="238" mass="25495">MNVLALSSSRVADGGYLEAARGPIRELLGDGPCRVAFVPFAAVDRDYAAYADTVRRGLDGLPYTIEVVEHDNGADVLGRCNAVMVGGGNTFKLLHDLYEAGLMATIRDKVAGGAPYIGWSAGANLTGASIRTTNDMPIIEPESFRAFGFLPFQLNPHYANHNPPGFHGETRDQRLSEFVLLHPGVPVIGIPEGSWLLRRGNNLRYEGTADATRFDNVNGSVQKSSIAPGTELSALLAL</sequence>
<evidence type="ECO:0000313" key="5">
    <source>
        <dbReference type="EMBL" id="GAA4339079.1"/>
    </source>
</evidence>
<keyword evidence="4" id="KW-0720">Serine protease</keyword>
<keyword evidence="6" id="KW-1185">Reference proteome</keyword>
<name>A0ABP8HGJ6_9BACT</name>
<evidence type="ECO:0000256" key="1">
    <source>
        <dbReference type="ARBA" id="ARBA00006534"/>
    </source>
</evidence>
<evidence type="ECO:0000256" key="2">
    <source>
        <dbReference type="ARBA" id="ARBA00022670"/>
    </source>
</evidence>
<protein>
    <submittedName>
        <fullName evidence="5">Dipeptidase PepE</fullName>
    </submittedName>
</protein>
<dbReference type="CDD" id="cd03146">
    <property type="entry name" value="GAT1_Peptidase_E"/>
    <property type="match status" value="1"/>
</dbReference>
<dbReference type="NCBIfam" id="NF003642">
    <property type="entry name" value="PRK05282.1"/>
    <property type="match status" value="1"/>
</dbReference>
<dbReference type="InterPro" id="IPR029062">
    <property type="entry name" value="Class_I_gatase-like"/>
</dbReference>
<dbReference type="PANTHER" id="PTHR20842:SF0">
    <property type="entry name" value="ALPHA-ASPARTYL DIPEPTIDASE"/>
    <property type="match status" value="1"/>
</dbReference>
<gene>
    <name evidence="5" type="primary">pepE</name>
    <name evidence="5" type="ORF">GCM10023184_35950</name>
</gene>
<evidence type="ECO:0000256" key="3">
    <source>
        <dbReference type="ARBA" id="ARBA00022801"/>
    </source>
</evidence>
<organism evidence="5 6">
    <name type="scientific">Flaviaesturariibacter amylovorans</name>
    <dbReference type="NCBI Taxonomy" id="1084520"/>
    <lineage>
        <taxon>Bacteria</taxon>
        <taxon>Pseudomonadati</taxon>
        <taxon>Bacteroidota</taxon>
        <taxon>Chitinophagia</taxon>
        <taxon>Chitinophagales</taxon>
        <taxon>Chitinophagaceae</taxon>
        <taxon>Flaviaestuariibacter</taxon>
    </lineage>
</organism>
<keyword evidence="3" id="KW-0378">Hydrolase</keyword>
<dbReference type="EMBL" id="BAABGY010000011">
    <property type="protein sequence ID" value="GAA4339079.1"/>
    <property type="molecule type" value="Genomic_DNA"/>
</dbReference>
<evidence type="ECO:0000313" key="6">
    <source>
        <dbReference type="Proteomes" id="UP001501725"/>
    </source>
</evidence>
<dbReference type="Proteomes" id="UP001501725">
    <property type="component" value="Unassembled WGS sequence"/>
</dbReference>
<accession>A0ABP8HGJ6</accession>
<reference evidence="6" key="1">
    <citation type="journal article" date="2019" name="Int. J. Syst. Evol. Microbiol.">
        <title>The Global Catalogue of Microorganisms (GCM) 10K type strain sequencing project: providing services to taxonomists for standard genome sequencing and annotation.</title>
        <authorList>
            <consortium name="The Broad Institute Genomics Platform"/>
            <consortium name="The Broad Institute Genome Sequencing Center for Infectious Disease"/>
            <person name="Wu L."/>
            <person name="Ma J."/>
        </authorList>
    </citation>
    <scope>NUCLEOTIDE SEQUENCE [LARGE SCALE GENOMIC DNA]</scope>
    <source>
        <strain evidence="6">JCM 17919</strain>
    </source>
</reference>
<dbReference type="Gene3D" id="3.40.50.880">
    <property type="match status" value="1"/>
</dbReference>
<comment type="caution">
    <text evidence="5">The sequence shown here is derived from an EMBL/GenBank/DDBJ whole genome shotgun (WGS) entry which is preliminary data.</text>
</comment>
<dbReference type="InterPro" id="IPR005320">
    <property type="entry name" value="Peptidase_S51"/>
</dbReference>
<proteinExistence type="inferred from homology"/>
<keyword evidence="2" id="KW-0645">Protease</keyword>
<comment type="similarity">
    <text evidence="1">Belongs to the peptidase S51 family.</text>
</comment>
<dbReference type="PANTHER" id="PTHR20842">
    <property type="entry name" value="PROTEASE S51 ALPHA-ASPARTYL DIPEPTIDASE"/>
    <property type="match status" value="1"/>
</dbReference>
<dbReference type="Pfam" id="PF03575">
    <property type="entry name" value="Peptidase_S51"/>
    <property type="match status" value="1"/>
</dbReference>
<dbReference type="RefSeq" id="WP_345257205.1">
    <property type="nucleotide sequence ID" value="NZ_BAABGY010000011.1"/>
</dbReference>
<dbReference type="SUPFAM" id="SSF52317">
    <property type="entry name" value="Class I glutamine amidotransferase-like"/>
    <property type="match status" value="1"/>
</dbReference>
<evidence type="ECO:0000256" key="4">
    <source>
        <dbReference type="ARBA" id="ARBA00022825"/>
    </source>
</evidence>